<organism evidence="1 2">
    <name type="scientific">Arcticibacterium luteifluviistationis</name>
    <dbReference type="NCBI Taxonomy" id="1784714"/>
    <lineage>
        <taxon>Bacteria</taxon>
        <taxon>Pseudomonadati</taxon>
        <taxon>Bacteroidota</taxon>
        <taxon>Cytophagia</taxon>
        <taxon>Cytophagales</taxon>
        <taxon>Leadbetterellaceae</taxon>
        <taxon>Arcticibacterium</taxon>
    </lineage>
</organism>
<accession>A0A2Z4GB34</accession>
<dbReference type="EMBL" id="CP029480">
    <property type="protein sequence ID" value="AWV98499.1"/>
    <property type="molecule type" value="Genomic_DNA"/>
</dbReference>
<dbReference type="Gene3D" id="2.180.10.10">
    <property type="entry name" value="RHS repeat-associated core"/>
    <property type="match status" value="1"/>
</dbReference>
<dbReference type="OrthoDB" id="965035at2"/>
<proteinExistence type="predicted"/>
<dbReference type="KEGG" id="als:DJ013_10075"/>
<gene>
    <name evidence="1" type="ORF">DJ013_10075</name>
</gene>
<dbReference type="AlphaFoldDB" id="A0A2Z4GB34"/>
<dbReference type="RefSeq" id="WP_111371692.1">
    <property type="nucleotide sequence ID" value="NZ_CP029480.1"/>
</dbReference>
<evidence type="ECO:0000313" key="1">
    <source>
        <dbReference type="EMBL" id="AWV98499.1"/>
    </source>
</evidence>
<evidence type="ECO:0000313" key="2">
    <source>
        <dbReference type="Proteomes" id="UP000249873"/>
    </source>
</evidence>
<keyword evidence="2" id="KW-1185">Reference proteome</keyword>
<sequence>MKLKVGWYDYGDRMYDAQISRWNKVDPLAEKMRIYSPYNYKSGFKHGALLIQLPNGVWMTPGRRSTLISNAKGKISFNTNDADTRNNRGSYAVEIRIFRRK</sequence>
<reference evidence="1 2" key="1">
    <citation type="submission" date="2018-05" db="EMBL/GenBank/DDBJ databases">
        <title>Complete genome sequence of Arcticibacterium luteifluviistationis SM1504T, a cytophagaceae bacterium isolated from Arctic surface seawater.</title>
        <authorList>
            <person name="Li Y."/>
            <person name="Qin Q.-L."/>
        </authorList>
    </citation>
    <scope>NUCLEOTIDE SEQUENCE [LARGE SCALE GENOMIC DNA]</scope>
    <source>
        <strain evidence="1 2">SM1504</strain>
    </source>
</reference>
<dbReference type="Proteomes" id="UP000249873">
    <property type="component" value="Chromosome"/>
</dbReference>
<protein>
    <submittedName>
        <fullName evidence="1">Uncharacterized protein</fullName>
    </submittedName>
</protein>
<name>A0A2Z4GB34_9BACT</name>